<dbReference type="EC" id="2.4.2.-" evidence="1"/>
<keyword evidence="1 3" id="KW-0328">Glycosyltransferase</keyword>
<dbReference type="GO" id="GO:0003950">
    <property type="term" value="F:NAD+ poly-ADP-ribosyltransferase activity"/>
    <property type="evidence" value="ECO:0007669"/>
    <property type="project" value="UniProtKB-UniRule"/>
</dbReference>
<dbReference type="InterPro" id="IPR012317">
    <property type="entry name" value="Poly(ADP-ribose)pol_cat_dom"/>
</dbReference>
<keyword evidence="4" id="KW-1185">Reference proteome</keyword>
<dbReference type="OrthoDB" id="5030715at2759"/>
<evidence type="ECO:0000313" key="3">
    <source>
        <dbReference type="EMBL" id="GAW25108.1"/>
    </source>
</evidence>
<dbReference type="SUPFAM" id="SSF56399">
    <property type="entry name" value="ADP-ribosylation"/>
    <property type="match status" value="1"/>
</dbReference>
<accession>A0A1S8A4S2</accession>
<dbReference type="EMBL" id="DF977446">
    <property type="protein sequence ID" value="GAW25108.1"/>
    <property type="molecule type" value="Genomic_DNA"/>
</dbReference>
<protein>
    <recommendedName>
        <fullName evidence="1">Poly [ADP-ribose] polymerase</fullName>
        <shortName evidence="1">PARP</shortName>
        <ecNumber evidence="1">2.4.2.-</ecNumber>
    </recommendedName>
</protein>
<dbReference type="Gene3D" id="3.90.228.10">
    <property type="match status" value="1"/>
</dbReference>
<reference evidence="3" key="1">
    <citation type="submission" date="2016-03" db="EMBL/GenBank/DDBJ databases">
        <title>Draft genome sequence of Rosellinia necatrix.</title>
        <authorList>
            <person name="Kanematsu S."/>
        </authorList>
    </citation>
    <scope>NUCLEOTIDE SEQUENCE [LARGE SCALE GENOMIC DNA]</scope>
    <source>
        <strain evidence="3">W97</strain>
    </source>
</reference>
<keyword evidence="1 3" id="KW-0808">Transferase</keyword>
<dbReference type="AlphaFoldDB" id="A0A1S8A4S2"/>
<sequence>MLSTWGQGMVGPSQWKDAGCVNPSLKGVKMPDTAVKPGDTGVPNAYLQYNEYICYDVSQVRLRYLLRVRM</sequence>
<evidence type="ECO:0000256" key="1">
    <source>
        <dbReference type="RuleBase" id="RU362114"/>
    </source>
</evidence>
<keyword evidence="1" id="KW-0520">NAD</keyword>
<dbReference type="Proteomes" id="UP000054516">
    <property type="component" value="Unassembled WGS sequence"/>
</dbReference>
<dbReference type="STRING" id="77044.A0A1S8A4S2"/>
<feature type="domain" description="PARP catalytic" evidence="2">
    <location>
        <begin position="1"/>
        <end position="70"/>
    </location>
</feature>
<evidence type="ECO:0000313" key="4">
    <source>
        <dbReference type="Proteomes" id="UP000054516"/>
    </source>
</evidence>
<evidence type="ECO:0000259" key="2">
    <source>
        <dbReference type="PROSITE" id="PS51059"/>
    </source>
</evidence>
<proteinExistence type="predicted"/>
<organism evidence="3">
    <name type="scientific">Rosellinia necatrix</name>
    <name type="common">White root-rot fungus</name>
    <dbReference type="NCBI Taxonomy" id="77044"/>
    <lineage>
        <taxon>Eukaryota</taxon>
        <taxon>Fungi</taxon>
        <taxon>Dikarya</taxon>
        <taxon>Ascomycota</taxon>
        <taxon>Pezizomycotina</taxon>
        <taxon>Sordariomycetes</taxon>
        <taxon>Xylariomycetidae</taxon>
        <taxon>Xylariales</taxon>
        <taxon>Xylariaceae</taxon>
        <taxon>Rosellinia</taxon>
    </lineage>
</organism>
<name>A0A1S8A4S2_ROSNE</name>
<dbReference type="Pfam" id="PF00644">
    <property type="entry name" value="PARP"/>
    <property type="match status" value="1"/>
</dbReference>
<gene>
    <name evidence="3" type="ORF">SAMD00023353_0104440</name>
</gene>
<dbReference type="PROSITE" id="PS51059">
    <property type="entry name" value="PARP_CATALYTIC"/>
    <property type="match status" value="1"/>
</dbReference>